<evidence type="ECO:0000313" key="1">
    <source>
        <dbReference type="EMBL" id="GAA2040958.1"/>
    </source>
</evidence>
<reference evidence="1 2" key="1">
    <citation type="journal article" date="2019" name="Int. J. Syst. Evol. Microbiol.">
        <title>The Global Catalogue of Microorganisms (GCM) 10K type strain sequencing project: providing services to taxonomists for standard genome sequencing and annotation.</title>
        <authorList>
            <consortium name="The Broad Institute Genomics Platform"/>
            <consortium name="The Broad Institute Genome Sequencing Center for Infectious Disease"/>
            <person name="Wu L."/>
            <person name="Ma J."/>
        </authorList>
    </citation>
    <scope>NUCLEOTIDE SEQUENCE [LARGE SCALE GENOMIC DNA]</scope>
    <source>
        <strain evidence="1 2">JCM 16014</strain>
    </source>
</reference>
<dbReference type="Proteomes" id="UP001500751">
    <property type="component" value="Unassembled WGS sequence"/>
</dbReference>
<gene>
    <name evidence="1" type="ORF">GCM10009839_49080</name>
</gene>
<organism evidence="1 2">
    <name type="scientific">Catenulispora yoronensis</name>
    <dbReference type="NCBI Taxonomy" id="450799"/>
    <lineage>
        <taxon>Bacteria</taxon>
        <taxon>Bacillati</taxon>
        <taxon>Actinomycetota</taxon>
        <taxon>Actinomycetes</taxon>
        <taxon>Catenulisporales</taxon>
        <taxon>Catenulisporaceae</taxon>
        <taxon>Catenulispora</taxon>
    </lineage>
</organism>
<keyword evidence="2" id="KW-1185">Reference proteome</keyword>
<comment type="caution">
    <text evidence="1">The sequence shown here is derived from an EMBL/GenBank/DDBJ whole genome shotgun (WGS) entry which is preliminary data.</text>
</comment>
<sequence>MSDLKLNSQALTGFANTLHKLLGDFAQPVYLSPGRGDVLDDDLSLLSSTDKACGDGLNSYLTALAALADQAAAAALSLDQGLADDVRQQRGRAFE</sequence>
<proteinExistence type="predicted"/>
<accession>A0ABN2UV58</accession>
<protein>
    <recommendedName>
        <fullName evidence="3">ESX-1 secretion-associated protein</fullName>
    </recommendedName>
</protein>
<dbReference type="EMBL" id="BAAAQN010000030">
    <property type="protein sequence ID" value="GAA2040958.1"/>
    <property type="molecule type" value="Genomic_DNA"/>
</dbReference>
<dbReference type="RefSeq" id="WP_344667999.1">
    <property type="nucleotide sequence ID" value="NZ_BAAAQN010000030.1"/>
</dbReference>
<evidence type="ECO:0008006" key="3">
    <source>
        <dbReference type="Google" id="ProtNLM"/>
    </source>
</evidence>
<evidence type="ECO:0000313" key="2">
    <source>
        <dbReference type="Proteomes" id="UP001500751"/>
    </source>
</evidence>
<name>A0ABN2UV58_9ACTN</name>